<sequence length="54" mass="6274">MLSDATTFILQYFLHVRQDAVTTPQPQRKLERSFHEETGTNCTLGISQQKKYIC</sequence>
<dbReference type="AlphaFoldDB" id="A0A0A9C3D5"/>
<name>A0A0A9C3D5_ARUDO</name>
<accession>A0A0A9C3D5</accession>
<organism evidence="1">
    <name type="scientific">Arundo donax</name>
    <name type="common">Giant reed</name>
    <name type="synonym">Donax arundinaceus</name>
    <dbReference type="NCBI Taxonomy" id="35708"/>
    <lineage>
        <taxon>Eukaryota</taxon>
        <taxon>Viridiplantae</taxon>
        <taxon>Streptophyta</taxon>
        <taxon>Embryophyta</taxon>
        <taxon>Tracheophyta</taxon>
        <taxon>Spermatophyta</taxon>
        <taxon>Magnoliopsida</taxon>
        <taxon>Liliopsida</taxon>
        <taxon>Poales</taxon>
        <taxon>Poaceae</taxon>
        <taxon>PACMAD clade</taxon>
        <taxon>Arundinoideae</taxon>
        <taxon>Arundineae</taxon>
        <taxon>Arundo</taxon>
    </lineage>
</organism>
<protein>
    <submittedName>
        <fullName evidence="1">Uncharacterized protein</fullName>
    </submittedName>
</protein>
<dbReference type="EMBL" id="GBRH01227091">
    <property type="protein sequence ID" value="JAD70804.1"/>
    <property type="molecule type" value="Transcribed_RNA"/>
</dbReference>
<reference evidence="1" key="2">
    <citation type="journal article" date="2015" name="Data Brief">
        <title>Shoot transcriptome of the giant reed, Arundo donax.</title>
        <authorList>
            <person name="Barrero R.A."/>
            <person name="Guerrero F.D."/>
            <person name="Moolhuijzen P."/>
            <person name="Goolsby J.A."/>
            <person name="Tidwell J."/>
            <person name="Bellgard S.E."/>
            <person name="Bellgard M.I."/>
        </authorList>
    </citation>
    <scope>NUCLEOTIDE SEQUENCE</scope>
    <source>
        <tissue evidence="1">Shoot tissue taken approximately 20 cm above the soil surface</tissue>
    </source>
</reference>
<proteinExistence type="predicted"/>
<evidence type="ECO:0000313" key="1">
    <source>
        <dbReference type="EMBL" id="JAD70804.1"/>
    </source>
</evidence>
<reference evidence="1" key="1">
    <citation type="submission" date="2014-09" db="EMBL/GenBank/DDBJ databases">
        <authorList>
            <person name="Magalhaes I.L.F."/>
            <person name="Oliveira U."/>
            <person name="Santos F.R."/>
            <person name="Vidigal T.H.D.A."/>
            <person name="Brescovit A.D."/>
            <person name="Santos A.J."/>
        </authorList>
    </citation>
    <scope>NUCLEOTIDE SEQUENCE</scope>
    <source>
        <tissue evidence="1">Shoot tissue taken approximately 20 cm above the soil surface</tissue>
    </source>
</reference>